<gene>
    <name evidence="1" type="ORF">DAVIS_03053</name>
</gene>
<dbReference type="AlphaFoldDB" id="A0A3E2MUT1"/>
<comment type="caution">
    <text evidence="1">The sequence shown here is derived from an EMBL/GenBank/DDBJ whole genome shotgun (WGS) entry which is preliminary data.</text>
</comment>
<reference evidence="1 2" key="1">
    <citation type="journal article" date="2018" name="Sci. Rep.">
        <title>Extensive genomic diversity among Mycobacterium marinum strains revealed by whole genome sequencing.</title>
        <authorList>
            <person name="Das S."/>
            <person name="Pettersson B.M."/>
            <person name="Behra P.R."/>
            <person name="Mallick A."/>
            <person name="Cheramie M."/>
            <person name="Ramesh M."/>
            <person name="Shirreff L."/>
            <person name="DuCote T."/>
            <person name="Dasgupta S."/>
            <person name="Ennis D.G."/>
            <person name="Kirsebom L.A."/>
        </authorList>
    </citation>
    <scope>NUCLEOTIDE SEQUENCE [LARGE SCALE GENOMIC DNA]</scope>
    <source>
        <strain evidence="1 2">Davis1</strain>
    </source>
</reference>
<dbReference type="EMBL" id="PEDF01000093">
    <property type="protein sequence ID" value="RFZ40173.1"/>
    <property type="molecule type" value="Genomic_DNA"/>
</dbReference>
<name>A0A3E2MUT1_MYCMR</name>
<dbReference type="Proteomes" id="UP000257451">
    <property type="component" value="Unassembled WGS sequence"/>
</dbReference>
<evidence type="ECO:0000313" key="2">
    <source>
        <dbReference type="Proteomes" id="UP000257451"/>
    </source>
</evidence>
<sequence>MSTVTAGPCNRMAYEIRPEAKQELVPVFPYGPSKVFASTCTNW</sequence>
<accession>A0A3E2MUT1</accession>
<proteinExistence type="predicted"/>
<evidence type="ECO:0000313" key="1">
    <source>
        <dbReference type="EMBL" id="RFZ40173.1"/>
    </source>
</evidence>
<organism evidence="1 2">
    <name type="scientific">Mycobacterium marinum</name>
    <dbReference type="NCBI Taxonomy" id="1781"/>
    <lineage>
        <taxon>Bacteria</taxon>
        <taxon>Bacillati</taxon>
        <taxon>Actinomycetota</taxon>
        <taxon>Actinomycetes</taxon>
        <taxon>Mycobacteriales</taxon>
        <taxon>Mycobacteriaceae</taxon>
        <taxon>Mycobacterium</taxon>
        <taxon>Mycobacterium ulcerans group</taxon>
    </lineage>
</organism>
<protein>
    <submittedName>
        <fullName evidence="1">Uncharacterized protein</fullName>
    </submittedName>
</protein>